<evidence type="ECO:0000313" key="3">
    <source>
        <dbReference type="Proteomes" id="UP000283090"/>
    </source>
</evidence>
<feature type="compositionally biased region" description="Basic and acidic residues" evidence="1">
    <location>
        <begin position="152"/>
        <end position="164"/>
    </location>
</feature>
<name>A0A437A3Y9_ARTFL</name>
<reference evidence="2 3" key="1">
    <citation type="submission" date="2019-01" db="EMBL/GenBank/DDBJ databases">
        <title>Intercellular communication is required for trap formation in the nematode-trapping fungus Duddingtonia flagrans.</title>
        <authorList>
            <person name="Youssar L."/>
            <person name="Wernet V."/>
            <person name="Hensel N."/>
            <person name="Hildebrandt H.-G."/>
            <person name="Fischer R."/>
        </authorList>
    </citation>
    <scope>NUCLEOTIDE SEQUENCE [LARGE SCALE GENOMIC DNA]</scope>
    <source>
        <strain evidence="2 3">CBS H-5679</strain>
    </source>
</reference>
<accession>A0A437A3Y9</accession>
<keyword evidence="3" id="KW-1185">Reference proteome</keyword>
<sequence>MPLTSASLSHLQKRHRKRGFDHVASYVAEQAAYPPGQSGDENVETDNPASPRKSSIILLGEEAAGLSRSAAQGHIQPKDENPEYRKTRSRYDRESDKSPGPALTLTAKTVSRKRQCYDNSLISLIKENNAEDGIRYGSETTYVSWSTSSARKPAETSQREEVFEKRHKMHESRQKTAIAKTSRKKEKAPIRCKVNGEAANCYWFIPQRKSVWAQIPSSTSRSYILRNGLSTE</sequence>
<gene>
    <name evidence="2" type="ORF">DFL_004140</name>
</gene>
<organism evidence="2 3">
    <name type="scientific">Arthrobotrys flagrans</name>
    <name type="common">Nematode-trapping fungus</name>
    <name type="synonym">Trichothecium flagrans</name>
    <dbReference type="NCBI Taxonomy" id="97331"/>
    <lineage>
        <taxon>Eukaryota</taxon>
        <taxon>Fungi</taxon>
        <taxon>Dikarya</taxon>
        <taxon>Ascomycota</taxon>
        <taxon>Pezizomycotina</taxon>
        <taxon>Orbiliomycetes</taxon>
        <taxon>Orbiliales</taxon>
        <taxon>Orbiliaceae</taxon>
        <taxon>Arthrobotrys</taxon>
    </lineage>
</organism>
<feature type="compositionally biased region" description="Basic and acidic residues" evidence="1">
    <location>
        <begin position="76"/>
        <end position="97"/>
    </location>
</feature>
<dbReference type="AlphaFoldDB" id="A0A437A3Y9"/>
<feature type="region of interest" description="Disordered" evidence="1">
    <location>
        <begin position="149"/>
        <end position="187"/>
    </location>
</feature>
<dbReference type="RefSeq" id="XP_067491379.1">
    <property type="nucleotide sequence ID" value="XM_067633185.1"/>
</dbReference>
<feature type="compositionally biased region" description="Polar residues" evidence="1">
    <location>
        <begin position="1"/>
        <end position="10"/>
    </location>
</feature>
<protein>
    <submittedName>
        <fullName evidence="2">Uncharacterized protein</fullName>
    </submittedName>
</protein>
<comment type="caution">
    <text evidence="2">The sequence shown here is derived from an EMBL/GenBank/DDBJ whole genome shotgun (WGS) entry which is preliminary data.</text>
</comment>
<dbReference type="GeneID" id="93586451"/>
<feature type="region of interest" description="Disordered" evidence="1">
    <location>
        <begin position="1"/>
        <end position="103"/>
    </location>
</feature>
<dbReference type="STRING" id="97331.A0A437A3Y9"/>
<dbReference type="OrthoDB" id="2537141at2759"/>
<evidence type="ECO:0000313" key="2">
    <source>
        <dbReference type="EMBL" id="RVD85835.1"/>
    </source>
</evidence>
<evidence type="ECO:0000256" key="1">
    <source>
        <dbReference type="SAM" id="MobiDB-lite"/>
    </source>
</evidence>
<dbReference type="Proteomes" id="UP000283090">
    <property type="component" value="Unassembled WGS sequence"/>
</dbReference>
<dbReference type="EMBL" id="SAEB01000006">
    <property type="protein sequence ID" value="RVD85835.1"/>
    <property type="molecule type" value="Genomic_DNA"/>
</dbReference>
<dbReference type="VEuPathDB" id="FungiDB:DFL_004140"/>
<proteinExistence type="predicted"/>